<dbReference type="EnsemblBacteria" id="AAO76718">
    <property type="protein sequence ID" value="AAO76718"/>
    <property type="gene ID" value="BT_1611"/>
</dbReference>
<proteinExistence type="predicted"/>
<protein>
    <submittedName>
        <fullName evidence="2">Uncharacterized protein</fullName>
    </submittedName>
</protein>
<keyword evidence="1" id="KW-0472">Membrane</keyword>
<reference evidence="2 3" key="2">
    <citation type="journal article" date="2009" name="Proc. Natl. Acad. Sci. U.S.A.">
        <title>Characterizing a model human gut microbiota composed of members of its two dominant bacterial phyla.</title>
        <authorList>
            <person name="Mahowald M.A."/>
            <person name="Rey F.E."/>
            <person name="Seedorf H."/>
            <person name="Turnbaugh P.J."/>
            <person name="Fulton R.S."/>
            <person name="Wollam A."/>
            <person name="Shah N."/>
            <person name="Wang C."/>
            <person name="Magrini V."/>
            <person name="Wilson R.K."/>
            <person name="Cantarel B.L."/>
            <person name="Coutinho P.M."/>
            <person name="Henrissat B."/>
            <person name="Crock L.W."/>
            <person name="Russell A."/>
            <person name="Verberkmoes N.C."/>
            <person name="Hettich R.L."/>
            <person name="Gordon J.I."/>
        </authorList>
    </citation>
    <scope>NUCLEOTIDE SEQUENCE [LARGE SCALE GENOMIC DNA]</scope>
    <source>
        <strain evidence="3">ATCC 29148 / DSM 2079 / JCM 5827 / CCUG 10774 / NCTC 10582 / VPI-5482 / E50</strain>
    </source>
</reference>
<dbReference type="KEGG" id="bth:BT_1611"/>
<dbReference type="Proteomes" id="UP000001414">
    <property type="component" value="Chromosome"/>
</dbReference>
<reference evidence="2 3" key="1">
    <citation type="journal article" date="2003" name="Science">
        <title>A genomic view of the human-Bacteroides thetaiotaomicron symbiosis.</title>
        <authorList>
            <person name="Xu J."/>
            <person name="Bjursell M.K."/>
            <person name="Himrod J."/>
            <person name="Deng S."/>
            <person name="Carmichael L.K."/>
            <person name="Chiang H.C."/>
            <person name="Hooper L.V."/>
            <person name="Gordon J.I."/>
        </authorList>
    </citation>
    <scope>NUCLEOTIDE SEQUENCE [LARGE SCALE GENOMIC DNA]</scope>
    <source>
        <strain evidence="3">ATCC 29148 / DSM 2079 / JCM 5827 / CCUG 10774 / NCTC 10582 / VPI-5482 / E50</strain>
    </source>
</reference>
<organism evidence="2 3">
    <name type="scientific">Bacteroides thetaiotaomicron (strain ATCC 29148 / DSM 2079 / JCM 5827 / CCUG 10774 / NCTC 10582 / VPI-5482 / E50)</name>
    <dbReference type="NCBI Taxonomy" id="226186"/>
    <lineage>
        <taxon>Bacteria</taxon>
        <taxon>Pseudomonadati</taxon>
        <taxon>Bacteroidota</taxon>
        <taxon>Bacteroidia</taxon>
        <taxon>Bacteroidales</taxon>
        <taxon>Bacteroidaceae</taxon>
        <taxon>Bacteroides</taxon>
    </lineage>
</organism>
<evidence type="ECO:0000256" key="1">
    <source>
        <dbReference type="SAM" id="Phobius"/>
    </source>
</evidence>
<evidence type="ECO:0000313" key="2">
    <source>
        <dbReference type="EMBL" id="AAO76718.1"/>
    </source>
</evidence>
<dbReference type="AlphaFoldDB" id="Q8A7B4"/>
<keyword evidence="3" id="KW-1185">Reference proteome</keyword>
<feature type="transmembrane region" description="Helical" evidence="1">
    <location>
        <begin position="7"/>
        <end position="30"/>
    </location>
</feature>
<dbReference type="EMBL" id="AE015928">
    <property type="protein sequence ID" value="AAO76718.1"/>
    <property type="molecule type" value="Genomic_DNA"/>
</dbReference>
<sequence>MRLRRKVRVLIVSFIIFKNVNIFVGLLHQILFTCHLFDSIRIAVQLVETFGVLFVVRPVFFYLFFQLADFAFVSQTAEQAVLVQKTNDNSKCNDGDKILAPAYETPDSDQFIHNFSFLYPQR</sequence>
<keyword evidence="1" id="KW-0812">Transmembrane</keyword>
<dbReference type="PaxDb" id="226186-BT_1611"/>
<name>Q8A7B4_BACTN</name>
<gene>
    <name evidence="2" type="ordered locus">BT_1611</name>
</gene>
<evidence type="ECO:0000313" key="3">
    <source>
        <dbReference type="Proteomes" id="UP000001414"/>
    </source>
</evidence>
<dbReference type="STRING" id="226186.BT_1611"/>
<accession>Q8A7B4</accession>
<keyword evidence="1" id="KW-1133">Transmembrane helix</keyword>
<dbReference type="HOGENOM" id="CLU_2258085_0_0_10"/>
<dbReference type="InParanoid" id="Q8A7B4"/>
<feature type="transmembrane region" description="Helical" evidence="1">
    <location>
        <begin position="42"/>
        <end position="65"/>
    </location>
</feature>